<sequence length="90" mass="10315">MKNVRPTMCRDYSGLFNSPNTIRIDGKPIGLWWREQVWGPGNITDHLYRALCARCDLVLDDSFLLCELRAAFAGHWQAVHRETDRGPDGI</sequence>
<dbReference type="KEGG" id="mhos:CXR34_08170"/>
<dbReference type="AlphaFoldDB" id="A0A2K9D760"/>
<gene>
    <name evidence="1" type="ORF">CXR34_08170</name>
</gene>
<accession>A0A2K9D760</accession>
<evidence type="ECO:0000313" key="2">
    <source>
        <dbReference type="Proteomes" id="UP000233276"/>
    </source>
</evidence>
<dbReference type="RefSeq" id="WP_016464831.1">
    <property type="nucleotide sequence ID" value="NZ_CP025299.1"/>
</dbReference>
<evidence type="ECO:0000313" key="1">
    <source>
        <dbReference type="EMBL" id="AUG29440.1"/>
    </source>
</evidence>
<organism evidence="1 2">
    <name type="scientific">Microbacterium hominis</name>
    <dbReference type="NCBI Taxonomy" id="162426"/>
    <lineage>
        <taxon>Bacteria</taxon>
        <taxon>Bacillati</taxon>
        <taxon>Actinomycetota</taxon>
        <taxon>Actinomycetes</taxon>
        <taxon>Micrococcales</taxon>
        <taxon>Microbacteriaceae</taxon>
        <taxon>Microbacterium</taxon>
    </lineage>
</organism>
<proteinExistence type="predicted"/>
<protein>
    <submittedName>
        <fullName evidence="1">Uncharacterized protein</fullName>
    </submittedName>
</protein>
<dbReference type="EMBL" id="CP025299">
    <property type="protein sequence ID" value="AUG29440.1"/>
    <property type="molecule type" value="Genomic_DNA"/>
</dbReference>
<reference evidence="1 2" key="1">
    <citation type="submission" date="2017-12" db="EMBL/GenBank/DDBJ databases">
        <title>Isolation and characterization of estrogens degradatiion strain Microbacterium hominis SJTG1.</title>
        <authorList>
            <person name="Xiong W."/>
            <person name="Yin C."/>
            <person name="Zheng D."/>
            <person name="Liang R."/>
        </authorList>
    </citation>
    <scope>NUCLEOTIDE SEQUENCE [LARGE SCALE GENOMIC DNA]</scope>
    <source>
        <strain evidence="1 2">SJTG1</strain>
    </source>
</reference>
<dbReference type="Proteomes" id="UP000233276">
    <property type="component" value="Chromosome"/>
</dbReference>
<name>A0A2K9D760_9MICO</name>